<dbReference type="PANTHER" id="PTHR34408">
    <property type="entry name" value="FAMILY PROTEIN, PUTATIVE-RELATED"/>
    <property type="match status" value="1"/>
</dbReference>
<evidence type="ECO:0008006" key="6">
    <source>
        <dbReference type="Google" id="ProtNLM"/>
    </source>
</evidence>
<organism evidence="4 5">
    <name type="scientific">Salinibacillus aidingensis</name>
    <dbReference type="NCBI Taxonomy" id="237684"/>
    <lineage>
        <taxon>Bacteria</taxon>
        <taxon>Bacillati</taxon>
        <taxon>Bacillota</taxon>
        <taxon>Bacilli</taxon>
        <taxon>Bacillales</taxon>
        <taxon>Bacillaceae</taxon>
        <taxon>Salinibacillus</taxon>
    </lineage>
</organism>
<keyword evidence="5" id="KW-1185">Reference proteome</keyword>
<dbReference type="PROSITE" id="PS51781">
    <property type="entry name" value="SH3B"/>
    <property type="match status" value="1"/>
</dbReference>
<keyword evidence="1" id="KW-0732">Signal</keyword>
<dbReference type="InterPro" id="IPR052354">
    <property type="entry name" value="Cell_Wall_Dynamics_Protein"/>
</dbReference>
<evidence type="ECO:0000256" key="1">
    <source>
        <dbReference type="ARBA" id="ARBA00022729"/>
    </source>
</evidence>
<dbReference type="Proteomes" id="UP001500880">
    <property type="component" value="Unassembled WGS sequence"/>
</dbReference>
<evidence type="ECO:0000259" key="2">
    <source>
        <dbReference type="PROSITE" id="PS51272"/>
    </source>
</evidence>
<dbReference type="SMART" id="SM00287">
    <property type="entry name" value="SH3b"/>
    <property type="match status" value="2"/>
</dbReference>
<dbReference type="EMBL" id="BAAADO010000002">
    <property type="protein sequence ID" value="GAA0486834.1"/>
    <property type="molecule type" value="Genomic_DNA"/>
</dbReference>
<dbReference type="Pfam" id="PF01832">
    <property type="entry name" value="Glucosaminidase"/>
    <property type="match status" value="1"/>
</dbReference>
<dbReference type="PROSITE" id="PS51272">
    <property type="entry name" value="SLH"/>
    <property type="match status" value="2"/>
</dbReference>
<dbReference type="Gene3D" id="1.10.530.10">
    <property type="match status" value="1"/>
</dbReference>
<name>A0ABN1AYY2_9BACI</name>
<comment type="caution">
    <text evidence="4">The sequence shown here is derived from an EMBL/GenBank/DDBJ whole genome shotgun (WGS) entry which is preliminary data.</text>
</comment>
<dbReference type="InterPro" id="IPR002901">
    <property type="entry name" value="MGlyc_endo_b_GlcNAc-like_dom"/>
</dbReference>
<feature type="domain" description="SLH" evidence="2">
    <location>
        <begin position="30"/>
        <end position="93"/>
    </location>
</feature>
<protein>
    <recommendedName>
        <fullName evidence="6">Beta-N-acetylglucosaminidase</fullName>
    </recommendedName>
</protein>
<evidence type="ECO:0000313" key="5">
    <source>
        <dbReference type="Proteomes" id="UP001500880"/>
    </source>
</evidence>
<reference evidence="4 5" key="1">
    <citation type="journal article" date="2019" name="Int. J. Syst. Evol. Microbiol.">
        <title>The Global Catalogue of Microorganisms (GCM) 10K type strain sequencing project: providing services to taxonomists for standard genome sequencing and annotation.</title>
        <authorList>
            <consortium name="The Broad Institute Genomics Platform"/>
            <consortium name="The Broad Institute Genome Sequencing Center for Infectious Disease"/>
            <person name="Wu L."/>
            <person name="Ma J."/>
        </authorList>
    </citation>
    <scope>NUCLEOTIDE SEQUENCE [LARGE SCALE GENOMIC DNA]</scope>
    <source>
        <strain evidence="4 5">JCM 12389</strain>
    </source>
</reference>
<dbReference type="Pfam" id="PF08239">
    <property type="entry name" value="SH3_3"/>
    <property type="match status" value="1"/>
</dbReference>
<dbReference type="InterPro" id="IPR003646">
    <property type="entry name" value="SH3-like_bac-type"/>
</dbReference>
<sequence>MEIRLNQKILITLMMMFILVLFPFIVHADGTSRYSDVSPEDSHYPAIMKLTDIGVINGKGDGTFGYKEKLIRRHGAVLFYEALKNTNAKEIQANTSEEIQAVLNKYYEDVDMDSMYAKQIAGVTPGVFKGNHGVFGPTDKLTRQQMATTIVKAFDLQDNGTNPGINLKNVYKDHKVNVKILAQYGITNQLDDFRPGETITRGQFATFLYKTMTSLDLIEEYGTVPDDNNTVPNAHKTTNYDINFSDVMNRQMQKTPKVDGAGQFLASEELVKYYANPANFEKGTSAYYQFLVLSGTSGLSAEEINNKILAGKGSLEGTADAFIEAAKKYSINELYLIAHALHETGNGTSALASGYPVSKVDGKEVTEKTTYNVFGIRAFDSCPIKCGSEHAYKEGWFTPEEAIIGGAAFINNGYIGQGQDTLYKMKWNPRDPGDHQYATHVMWAVIQAKNLENMFENDDLHKNVALQFEVPKYKNQPSASRKPTGEAAYQIDHTLRGALGKTSTSDLRIRKAPYETIITTLSKGTKLEVIGENGGWYKVKTANQTGWVSGKYVDFTNLLQTIKIDTSLNVRVKPEGTVVGSLGNKEVVFGVLNDEGNLVKDGDWYKIIYNGEPAWVHGDFIKEL</sequence>
<dbReference type="SMART" id="SM00047">
    <property type="entry name" value="LYZ2"/>
    <property type="match status" value="1"/>
</dbReference>
<gene>
    <name evidence="4" type="ORF">GCM10008986_10300</name>
</gene>
<dbReference type="PANTHER" id="PTHR34408:SF1">
    <property type="entry name" value="GLYCOSYL HYDROLASE FAMILY 19 DOMAIN-CONTAINING PROTEIN HI_1415"/>
    <property type="match status" value="1"/>
</dbReference>
<dbReference type="SUPFAM" id="SSF50044">
    <property type="entry name" value="SH3-domain"/>
    <property type="match status" value="1"/>
</dbReference>
<evidence type="ECO:0000313" key="4">
    <source>
        <dbReference type="EMBL" id="GAA0486834.1"/>
    </source>
</evidence>
<dbReference type="InterPro" id="IPR036028">
    <property type="entry name" value="SH3-like_dom_sf"/>
</dbReference>
<feature type="domain" description="SLH" evidence="2">
    <location>
        <begin position="94"/>
        <end position="164"/>
    </location>
</feature>
<dbReference type="Pfam" id="PF00395">
    <property type="entry name" value="SLH"/>
    <property type="match status" value="2"/>
</dbReference>
<dbReference type="Gene3D" id="2.30.30.40">
    <property type="entry name" value="SH3 Domains"/>
    <property type="match status" value="2"/>
</dbReference>
<evidence type="ECO:0000259" key="3">
    <source>
        <dbReference type="PROSITE" id="PS51781"/>
    </source>
</evidence>
<accession>A0ABN1AYY2</accession>
<dbReference type="InterPro" id="IPR001119">
    <property type="entry name" value="SLH_dom"/>
</dbReference>
<feature type="domain" description="SH3b" evidence="3">
    <location>
        <begin position="485"/>
        <end position="557"/>
    </location>
</feature>
<proteinExistence type="predicted"/>